<sequence>MGRNWDFSKTKGRDDRLNAELTAFQGGESVPSSPPLHSHDGTMQHFYNQSWNGVSAIDIQQHCHPKKSIALSSNRLSTLRSLRQCHFQ</sequence>
<protein>
    <submittedName>
        <fullName evidence="1">Uncharacterized protein</fullName>
    </submittedName>
</protein>
<dbReference type="EMBL" id="PYMJ01000020">
    <property type="protein sequence ID" value="PSU46651.1"/>
    <property type="molecule type" value="Genomic_DNA"/>
</dbReference>
<keyword evidence="2" id="KW-1185">Reference proteome</keyword>
<evidence type="ECO:0000313" key="2">
    <source>
        <dbReference type="Proteomes" id="UP000240987"/>
    </source>
</evidence>
<comment type="caution">
    <text evidence="1">The sequence shown here is derived from an EMBL/GenBank/DDBJ whole genome shotgun (WGS) entry which is preliminary data.</text>
</comment>
<dbReference type="OrthoDB" id="6586890at2"/>
<accession>A0A2T3JCN2</accession>
<gene>
    <name evidence="1" type="ORF">C9J12_18260</name>
</gene>
<dbReference type="RefSeq" id="WP_107244012.1">
    <property type="nucleotide sequence ID" value="NZ_PYMJ01000020.1"/>
</dbReference>
<organism evidence="1 2">
    <name type="scientific">Photobacterium frigidiphilum</name>
    <dbReference type="NCBI Taxonomy" id="264736"/>
    <lineage>
        <taxon>Bacteria</taxon>
        <taxon>Pseudomonadati</taxon>
        <taxon>Pseudomonadota</taxon>
        <taxon>Gammaproteobacteria</taxon>
        <taxon>Vibrionales</taxon>
        <taxon>Vibrionaceae</taxon>
        <taxon>Photobacterium</taxon>
    </lineage>
</organism>
<evidence type="ECO:0000313" key="1">
    <source>
        <dbReference type="EMBL" id="PSU46651.1"/>
    </source>
</evidence>
<dbReference type="AlphaFoldDB" id="A0A2T3JCN2"/>
<proteinExistence type="predicted"/>
<reference evidence="1 2" key="1">
    <citation type="submission" date="2018-01" db="EMBL/GenBank/DDBJ databases">
        <title>Whole genome sequencing of Histamine producing bacteria.</title>
        <authorList>
            <person name="Butler K."/>
        </authorList>
    </citation>
    <scope>NUCLEOTIDE SEQUENCE [LARGE SCALE GENOMIC DNA]</scope>
    <source>
        <strain evidence="1 2">JCM 12947</strain>
    </source>
</reference>
<dbReference type="Proteomes" id="UP000240987">
    <property type="component" value="Unassembled WGS sequence"/>
</dbReference>
<name>A0A2T3JCN2_9GAMM</name>